<dbReference type="PROSITE" id="PS50839">
    <property type="entry name" value="CHASE"/>
    <property type="match status" value="1"/>
</dbReference>
<comment type="subcellular location">
    <subcellularLocation>
        <location evidence="1">Membrane</location>
    </subcellularLocation>
</comment>
<dbReference type="Pfam" id="PF03924">
    <property type="entry name" value="CHASE"/>
    <property type="match status" value="1"/>
</dbReference>
<dbReference type="InterPro" id="IPR029787">
    <property type="entry name" value="Nucleotide_cyclase"/>
</dbReference>
<evidence type="ECO:0000256" key="3">
    <source>
        <dbReference type="ARBA" id="ARBA00022989"/>
    </source>
</evidence>
<protein>
    <recommendedName>
        <fullName evidence="10">Diguanylate cyclase (GGDEF)-like protein</fullName>
    </recommendedName>
</protein>
<evidence type="ECO:0000313" key="9">
    <source>
        <dbReference type="Proteomes" id="UP000887222"/>
    </source>
</evidence>
<dbReference type="Proteomes" id="UP000887222">
    <property type="component" value="Unassembled WGS sequence"/>
</dbReference>
<dbReference type="Gene3D" id="3.30.70.270">
    <property type="match status" value="1"/>
</dbReference>
<evidence type="ECO:0000259" key="7">
    <source>
        <dbReference type="PROSITE" id="PS50887"/>
    </source>
</evidence>
<dbReference type="Pfam" id="PF00990">
    <property type="entry name" value="GGDEF"/>
    <property type="match status" value="1"/>
</dbReference>
<dbReference type="InterPro" id="IPR052163">
    <property type="entry name" value="DGC-Regulatory_Protein"/>
</dbReference>
<organism evidence="8 9">
    <name type="scientific">Noviherbaspirillum aridicola</name>
    <dbReference type="NCBI Taxonomy" id="2849687"/>
    <lineage>
        <taxon>Bacteria</taxon>
        <taxon>Pseudomonadati</taxon>
        <taxon>Pseudomonadota</taxon>
        <taxon>Betaproteobacteria</taxon>
        <taxon>Burkholderiales</taxon>
        <taxon>Oxalobacteraceae</taxon>
        <taxon>Noviherbaspirillum</taxon>
    </lineage>
</organism>
<dbReference type="NCBIfam" id="TIGR00254">
    <property type="entry name" value="GGDEF"/>
    <property type="match status" value="1"/>
</dbReference>
<evidence type="ECO:0000256" key="5">
    <source>
        <dbReference type="SAM" id="Phobius"/>
    </source>
</evidence>
<dbReference type="InterPro" id="IPR043128">
    <property type="entry name" value="Rev_trsase/Diguanyl_cyclase"/>
</dbReference>
<feature type="domain" description="CHASE" evidence="6">
    <location>
        <begin position="98"/>
        <end position="315"/>
    </location>
</feature>
<dbReference type="PROSITE" id="PS50887">
    <property type="entry name" value="GGDEF"/>
    <property type="match status" value="1"/>
</dbReference>
<evidence type="ECO:0000259" key="6">
    <source>
        <dbReference type="PROSITE" id="PS50839"/>
    </source>
</evidence>
<evidence type="ECO:0000256" key="2">
    <source>
        <dbReference type="ARBA" id="ARBA00022692"/>
    </source>
</evidence>
<proteinExistence type="predicted"/>
<reference evidence="8 9" key="1">
    <citation type="journal article" date="2022" name="Int. J. Syst. Evol. Microbiol.">
        <title>Noviherbaspirillum aridicola sp. nov., isolated from an arid soil in Pakistan.</title>
        <authorList>
            <person name="Khan I.U."/>
            <person name="Saqib M."/>
            <person name="Amin A."/>
            <person name="Hussain F."/>
            <person name="Li L."/>
            <person name="Liu Y.H."/>
            <person name="Fang B.Z."/>
            <person name="Ahmed I."/>
            <person name="Li W.J."/>
        </authorList>
    </citation>
    <scope>NUCLEOTIDE SEQUENCE [LARGE SCALE GENOMIC DNA]</scope>
    <source>
        <strain evidence="8 9">NCCP-691</strain>
    </source>
</reference>
<dbReference type="EMBL" id="BPMK01000009">
    <property type="protein sequence ID" value="GIZ52309.1"/>
    <property type="molecule type" value="Genomic_DNA"/>
</dbReference>
<dbReference type="CDD" id="cd01949">
    <property type="entry name" value="GGDEF"/>
    <property type="match status" value="1"/>
</dbReference>
<keyword evidence="3 5" id="KW-1133">Transmembrane helix</keyword>
<dbReference type="InterPro" id="IPR000160">
    <property type="entry name" value="GGDEF_dom"/>
</dbReference>
<keyword evidence="9" id="KW-1185">Reference proteome</keyword>
<evidence type="ECO:0000313" key="8">
    <source>
        <dbReference type="EMBL" id="GIZ52309.1"/>
    </source>
</evidence>
<dbReference type="SMART" id="SM00267">
    <property type="entry name" value="GGDEF"/>
    <property type="match status" value="1"/>
</dbReference>
<evidence type="ECO:0000256" key="4">
    <source>
        <dbReference type="ARBA" id="ARBA00023136"/>
    </source>
</evidence>
<dbReference type="Gene3D" id="3.30.450.350">
    <property type="entry name" value="CHASE domain"/>
    <property type="match status" value="1"/>
</dbReference>
<keyword evidence="4 5" id="KW-0472">Membrane</keyword>
<comment type="caution">
    <text evidence="8">The sequence shown here is derived from an EMBL/GenBank/DDBJ whole genome shotgun (WGS) entry which is preliminary data.</text>
</comment>
<dbReference type="InterPro" id="IPR042240">
    <property type="entry name" value="CHASE_sf"/>
</dbReference>
<feature type="transmembrane region" description="Helical" evidence="5">
    <location>
        <begin position="333"/>
        <end position="353"/>
    </location>
</feature>
<name>A0ABQ4Q6G5_9BURK</name>
<dbReference type="SMART" id="SM01079">
    <property type="entry name" value="CHASE"/>
    <property type="match status" value="1"/>
</dbReference>
<feature type="domain" description="GGDEF" evidence="7">
    <location>
        <begin position="400"/>
        <end position="533"/>
    </location>
</feature>
<evidence type="ECO:0000256" key="1">
    <source>
        <dbReference type="ARBA" id="ARBA00004370"/>
    </source>
</evidence>
<dbReference type="SUPFAM" id="SSF55073">
    <property type="entry name" value="Nucleotide cyclase"/>
    <property type="match status" value="1"/>
</dbReference>
<dbReference type="PANTHER" id="PTHR46663:SF3">
    <property type="entry name" value="SLL0267 PROTEIN"/>
    <property type="match status" value="1"/>
</dbReference>
<evidence type="ECO:0008006" key="10">
    <source>
        <dbReference type="Google" id="ProtNLM"/>
    </source>
</evidence>
<dbReference type="InterPro" id="IPR006189">
    <property type="entry name" value="CHASE_dom"/>
</dbReference>
<dbReference type="PANTHER" id="PTHR46663">
    <property type="entry name" value="DIGUANYLATE CYCLASE DGCT-RELATED"/>
    <property type="match status" value="1"/>
</dbReference>
<keyword evidence="2 5" id="KW-0812">Transmembrane</keyword>
<accession>A0ABQ4Q6G5</accession>
<gene>
    <name evidence="8" type="ORF">NCCP691_23230</name>
</gene>
<sequence>MIGRSHPFPACHRDRMKHSEKRKQRILHLFRARELLTAAMLSLALLVTYKLWETAQRAADQTVQTAFDFGVQESNERIRQRLAIYEQVLRATVGFFNAAENVTREEFRAYVNALSLAENFPGIQGIGFARLLQPGELEKHVAAVRAEGYPEYTIHPEGPREIYTSIVYLEPFHGRNLRAFGYDMYSDANRRRAMAEARDLGQAAMSSKVILVQEGGGDIQWGFLMYLPVYRNALPHATVEERRANLLGWVYAPFRVEDFMRGIGREHSAGLDIEVYDGQGRDNLMYDGHDDVRAASLPLHRSDALKAAGRTWMVSHGALPDFDSRMRSDRPQLILQAGISISLMLALLTWLFLDDRARALQAADQALQLALFDALTGLPNRKLLDERLGQAMASARRRQGQLALLFIDLDRFKPVNDSYGHACGDLLLKEVALRLQSCMRESDTASRLGGDEFVALLSVVDGEGAARLVAEKILARLTEPYEVAGHTFDISASIGVALYPQHGVDSKSLVRSADLAMYEAKNAGRATVRFAPAPS</sequence>